<dbReference type="OMA" id="KPVEDIG"/>
<feature type="signal peptide" evidence="3">
    <location>
        <begin position="1"/>
        <end position="22"/>
    </location>
</feature>
<keyword evidence="2" id="KW-0812">Transmembrane</keyword>
<keyword evidence="5" id="KW-1185">Reference proteome</keyword>
<protein>
    <submittedName>
        <fullName evidence="4">Uncharacterized protein</fullName>
    </submittedName>
</protein>
<accession>A8P3N5</accession>
<evidence type="ECO:0000256" key="1">
    <source>
        <dbReference type="SAM" id="MobiDB-lite"/>
    </source>
</evidence>
<name>A8P3N5_COPC7</name>
<dbReference type="AlphaFoldDB" id="A8P3N5"/>
<dbReference type="EMBL" id="AACS02000004">
    <property type="protein sequence ID" value="EAU83235.1"/>
    <property type="molecule type" value="Genomic_DNA"/>
</dbReference>
<gene>
    <name evidence="4" type="ORF">CC1G_12717</name>
</gene>
<evidence type="ECO:0000256" key="3">
    <source>
        <dbReference type="SAM" id="SignalP"/>
    </source>
</evidence>
<dbReference type="PANTHER" id="PTHR35043">
    <property type="entry name" value="TRANSCRIPTION FACTOR DOMAIN-CONTAINING PROTEIN"/>
    <property type="match status" value="1"/>
</dbReference>
<keyword evidence="2" id="KW-0472">Membrane</keyword>
<dbReference type="GeneID" id="6015172"/>
<reference evidence="4 5" key="1">
    <citation type="journal article" date="2010" name="Proc. Natl. Acad. Sci. U.S.A.">
        <title>Insights into evolution of multicellular fungi from the assembled chromosomes of the mushroom Coprinopsis cinerea (Coprinus cinereus).</title>
        <authorList>
            <person name="Stajich J.E."/>
            <person name="Wilke S.K."/>
            <person name="Ahren D."/>
            <person name="Au C.H."/>
            <person name="Birren B.W."/>
            <person name="Borodovsky M."/>
            <person name="Burns C."/>
            <person name="Canback B."/>
            <person name="Casselton L.A."/>
            <person name="Cheng C.K."/>
            <person name="Deng J."/>
            <person name="Dietrich F.S."/>
            <person name="Fargo D.C."/>
            <person name="Farman M.L."/>
            <person name="Gathman A.C."/>
            <person name="Goldberg J."/>
            <person name="Guigo R."/>
            <person name="Hoegger P.J."/>
            <person name="Hooker J.B."/>
            <person name="Huggins A."/>
            <person name="James T.Y."/>
            <person name="Kamada T."/>
            <person name="Kilaru S."/>
            <person name="Kodira C."/>
            <person name="Kues U."/>
            <person name="Kupfer D."/>
            <person name="Kwan H.S."/>
            <person name="Lomsadze A."/>
            <person name="Li W."/>
            <person name="Lilly W.W."/>
            <person name="Ma L.J."/>
            <person name="Mackey A.J."/>
            <person name="Manning G."/>
            <person name="Martin F."/>
            <person name="Muraguchi H."/>
            <person name="Natvig D.O."/>
            <person name="Palmerini H."/>
            <person name="Ramesh M.A."/>
            <person name="Rehmeyer C.J."/>
            <person name="Roe B.A."/>
            <person name="Shenoy N."/>
            <person name="Stanke M."/>
            <person name="Ter-Hovhannisyan V."/>
            <person name="Tunlid A."/>
            <person name="Velagapudi R."/>
            <person name="Vision T.J."/>
            <person name="Zeng Q."/>
            <person name="Zolan M.E."/>
            <person name="Pukkila P.J."/>
        </authorList>
    </citation>
    <scope>NUCLEOTIDE SEQUENCE [LARGE SCALE GENOMIC DNA]</scope>
    <source>
        <strain evidence="5">Okayama-7 / 130 / ATCC MYA-4618 / FGSC 9003</strain>
    </source>
</reference>
<sequence length="237" mass="26843">MLFVFLLYYSLVAWNQDYTAYAFPKDTSSVSEADTHSFANDPVQPRASNPQSSPTTTPFNTNYRSTANIVWICTVTVFTCTWVSVHPNVDYVESNGKFSWRRYRSRLYLMFWGLAAPEFLVVFAFRQWLGSRRLTATVTEILEEEQIVGGINWTHSHSHLVQMGGLLFWEGKRDRQGNETYVRTHAISAIAAGSSNRKEAVKKALNAVLHNGLTYDEIWDRSKGDGLSKAVTAVQIS</sequence>
<dbReference type="Proteomes" id="UP000001861">
    <property type="component" value="Unassembled WGS sequence"/>
</dbReference>
<feature type="chain" id="PRO_5002727551" evidence="3">
    <location>
        <begin position="23"/>
        <end position="237"/>
    </location>
</feature>
<dbReference type="VEuPathDB" id="FungiDB:CC1G_12717"/>
<dbReference type="OrthoDB" id="9451547at2759"/>
<evidence type="ECO:0000313" key="5">
    <source>
        <dbReference type="Proteomes" id="UP000001861"/>
    </source>
</evidence>
<feature type="transmembrane region" description="Helical" evidence="2">
    <location>
        <begin position="107"/>
        <end position="129"/>
    </location>
</feature>
<evidence type="ECO:0000256" key="2">
    <source>
        <dbReference type="SAM" id="Phobius"/>
    </source>
</evidence>
<proteinExistence type="predicted"/>
<comment type="caution">
    <text evidence="4">The sequence shown here is derived from an EMBL/GenBank/DDBJ whole genome shotgun (WGS) entry which is preliminary data.</text>
</comment>
<feature type="compositionally biased region" description="Polar residues" evidence="1">
    <location>
        <begin position="46"/>
        <end position="59"/>
    </location>
</feature>
<dbReference type="KEGG" id="cci:CC1G_12717"/>
<feature type="region of interest" description="Disordered" evidence="1">
    <location>
        <begin position="33"/>
        <end position="59"/>
    </location>
</feature>
<dbReference type="InParanoid" id="A8P3N5"/>
<dbReference type="PANTHER" id="PTHR35043:SF7">
    <property type="entry name" value="TRANSCRIPTION FACTOR DOMAIN-CONTAINING PROTEIN"/>
    <property type="match status" value="1"/>
</dbReference>
<organism evidence="4 5">
    <name type="scientific">Coprinopsis cinerea (strain Okayama-7 / 130 / ATCC MYA-4618 / FGSC 9003)</name>
    <name type="common">Inky cap fungus</name>
    <name type="synonym">Hormographiella aspergillata</name>
    <dbReference type="NCBI Taxonomy" id="240176"/>
    <lineage>
        <taxon>Eukaryota</taxon>
        <taxon>Fungi</taxon>
        <taxon>Dikarya</taxon>
        <taxon>Basidiomycota</taxon>
        <taxon>Agaricomycotina</taxon>
        <taxon>Agaricomycetes</taxon>
        <taxon>Agaricomycetidae</taxon>
        <taxon>Agaricales</taxon>
        <taxon>Agaricineae</taxon>
        <taxon>Psathyrellaceae</taxon>
        <taxon>Coprinopsis</taxon>
    </lineage>
</organism>
<feature type="transmembrane region" description="Helical" evidence="2">
    <location>
        <begin position="69"/>
        <end position="86"/>
    </location>
</feature>
<keyword evidence="3" id="KW-0732">Signal</keyword>
<dbReference type="RefSeq" id="XP_001838581.1">
    <property type="nucleotide sequence ID" value="XM_001838529.1"/>
</dbReference>
<keyword evidence="2" id="KW-1133">Transmembrane helix</keyword>
<evidence type="ECO:0000313" key="4">
    <source>
        <dbReference type="EMBL" id="EAU83235.1"/>
    </source>
</evidence>